<organism evidence="1 2">
    <name type="scientific">Rosenbergiella nectarea</name>
    <dbReference type="NCBI Taxonomy" id="988801"/>
    <lineage>
        <taxon>Bacteria</taxon>
        <taxon>Pseudomonadati</taxon>
        <taxon>Pseudomonadota</taxon>
        <taxon>Gammaproteobacteria</taxon>
        <taxon>Enterobacterales</taxon>
        <taxon>Erwiniaceae</taxon>
        <taxon>Rosenbergiella</taxon>
    </lineage>
</organism>
<name>A0A1H9H4B4_9GAMM</name>
<dbReference type="Proteomes" id="UP000242515">
    <property type="component" value="Unassembled WGS sequence"/>
</dbReference>
<evidence type="ECO:0000313" key="2">
    <source>
        <dbReference type="Proteomes" id="UP000242515"/>
    </source>
</evidence>
<accession>A0A1H9H4B4</accession>
<gene>
    <name evidence="1" type="ORF">SAMN05216522_10470</name>
</gene>
<evidence type="ECO:0000313" key="1">
    <source>
        <dbReference type="EMBL" id="SEQ57152.1"/>
    </source>
</evidence>
<protein>
    <submittedName>
        <fullName evidence="1">Uncharacterized protein</fullName>
    </submittedName>
</protein>
<dbReference type="STRING" id="988801.SAMN05216522_10470"/>
<keyword evidence="2" id="KW-1185">Reference proteome</keyword>
<dbReference type="AlphaFoldDB" id="A0A1H9H4B4"/>
<sequence>MTALFYRFSDTSAKSTAPAGNLWQFDLVTSQIAKDTFTTTGSRPPRSMKLCATLQ</sequence>
<dbReference type="EMBL" id="FOGC01000004">
    <property type="protein sequence ID" value="SEQ57152.1"/>
    <property type="molecule type" value="Genomic_DNA"/>
</dbReference>
<proteinExistence type="predicted"/>
<reference evidence="2" key="1">
    <citation type="submission" date="2016-10" db="EMBL/GenBank/DDBJ databases">
        <authorList>
            <person name="Varghese N."/>
            <person name="Submissions S."/>
        </authorList>
    </citation>
    <scope>NUCLEOTIDE SEQUENCE [LARGE SCALE GENOMIC DNA]</scope>
    <source>
        <strain evidence="2">8N4</strain>
    </source>
</reference>